<dbReference type="InterPro" id="IPR018060">
    <property type="entry name" value="HTH_AraC"/>
</dbReference>
<proteinExistence type="predicted"/>
<feature type="transmembrane region" description="Helical" evidence="4">
    <location>
        <begin position="96"/>
        <end position="112"/>
    </location>
</feature>
<evidence type="ECO:0000256" key="1">
    <source>
        <dbReference type="ARBA" id="ARBA00023015"/>
    </source>
</evidence>
<keyword evidence="7" id="KW-1185">Reference proteome</keyword>
<keyword evidence="4" id="KW-0472">Membrane</keyword>
<protein>
    <submittedName>
        <fullName evidence="6">AraC family transcriptional regulator</fullName>
    </submittedName>
</protein>
<feature type="transmembrane region" description="Helical" evidence="4">
    <location>
        <begin position="61"/>
        <end position="84"/>
    </location>
</feature>
<dbReference type="SMART" id="SM00342">
    <property type="entry name" value="HTH_ARAC"/>
    <property type="match status" value="1"/>
</dbReference>
<sequence>MTLSLLPYILVTIGLLGLLSSVLLVAKCKFFAPNIYLGVCILSLSLCTFCNSFFLTSNLQHVPAIFIIGKSFIYLVAPCAYLYIKNALALEYNRRKFDFLHFLPPFFILILLCNESLLNPQEFRKAITAGSINGFVSTPYAGSYFYLSFAKSLIWLFYCVLQSMEIIKFEKREGLSPVRYNVKLINWIKLFNISLIGLFSAVFVIIVANFTFISKDFTADLCFSGTLLILLFFLSVNPYILYSIDFAKLQQRSVLPLLINDGLQNKKFIPSTAKTKLKPELVSDYLARLEKVMADERPFLNKKITVAELSARIGIPKHHLTYLISQEMDLYFPDYINMQRVKYFKENCNNTRWPVLTLEAIGQEIGFNSRTTFFRAFIKLNGISPSEYLHNRKMPRARDN</sequence>
<evidence type="ECO:0000259" key="5">
    <source>
        <dbReference type="PROSITE" id="PS01124"/>
    </source>
</evidence>
<dbReference type="RefSeq" id="WP_273630538.1">
    <property type="nucleotide sequence ID" value="NZ_CP117167.1"/>
</dbReference>
<dbReference type="PROSITE" id="PS01124">
    <property type="entry name" value="HTH_ARAC_FAMILY_2"/>
    <property type="match status" value="1"/>
</dbReference>
<dbReference type="PANTHER" id="PTHR43280:SF29">
    <property type="entry name" value="ARAC-FAMILY TRANSCRIPTIONAL REGULATOR"/>
    <property type="match status" value="1"/>
</dbReference>
<keyword evidence="1" id="KW-0805">Transcription regulation</keyword>
<reference evidence="6 7" key="1">
    <citation type="submission" date="2023-02" db="EMBL/GenBank/DDBJ databases">
        <title>Genome sequence of Mucilaginibacter jinjuensis strain KACC 16571.</title>
        <authorList>
            <person name="Kim S."/>
            <person name="Heo J."/>
            <person name="Kwon S.-W."/>
        </authorList>
    </citation>
    <scope>NUCLEOTIDE SEQUENCE [LARGE SCALE GENOMIC DNA]</scope>
    <source>
        <strain evidence="6 7">KACC 16571</strain>
    </source>
</reference>
<feature type="domain" description="HTH araC/xylS-type" evidence="5">
    <location>
        <begin position="290"/>
        <end position="391"/>
    </location>
</feature>
<evidence type="ECO:0000256" key="4">
    <source>
        <dbReference type="SAM" id="Phobius"/>
    </source>
</evidence>
<dbReference type="Gene3D" id="1.10.10.60">
    <property type="entry name" value="Homeodomain-like"/>
    <property type="match status" value="1"/>
</dbReference>
<evidence type="ECO:0000313" key="7">
    <source>
        <dbReference type="Proteomes" id="UP001216139"/>
    </source>
</evidence>
<feature type="transmembrane region" description="Helical" evidence="4">
    <location>
        <begin position="223"/>
        <end position="242"/>
    </location>
</feature>
<name>A0ABY7T7Q2_9SPHI</name>
<evidence type="ECO:0000256" key="2">
    <source>
        <dbReference type="ARBA" id="ARBA00023125"/>
    </source>
</evidence>
<dbReference type="Proteomes" id="UP001216139">
    <property type="component" value="Chromosome"/>
</dbReference>
<evidence type="ECO:0000313" key="6">
    <source>
        <dbReference type="EMBL" id="WCT12279.1"/>
    </source>
</evidence>
<dbReference type="EMBL" id="CP117167">
    <property type="protein sequence ID" value="WCT12279.1"/>
    <property type="molecule type" value="Genomic_DNA"/>
</dbReference>
<gene>
    <name evidence="6" type="ORF">PQO05_26505</name>
</gene>
<feature type="transmembrane region" description="Helical" evidence="4">
    <location>
        <begin position="190"/>
        <end position="211"/>
    </location>
</feature>
<accession>A0ABY7T7Q2</accession>
<feature type="transmembrane region" description="Helical" evidence="4">
    <location>
        <begin position="6"/>
        <end position="26"/>
    </location>
</feature>
<dbReference type="PANTHER" id="PTHR43280">
    <property type="entry name" value="ARAC-FAMILY TRANSCRIPTIONAL REGULATOR"/>
    <property type="match status" value="1"/>
</dbReference>
<organism evidence="6 7">
    <name type="scientific">Mucilaginibacter jinjuensis</name>
    <dbReference type="NCBI Taxonomy" id="1176721"/>
    <lineage>
        <taxon>Bacteria</taxon>
        <taxon>Pseudomonadati</taxon>
        <taxon>Bacteroidota</taxon>
        <taxon>Sphingobacteriia</taxon>
        <taxon>Sphingobacteriales</taxon>
        <taxon>Sphingobacteriaceae</taxon>
        <taxon>Mucilaginibacter</taxon>
    </lineage>
</organism>
<dbReference type="Pfam" id="PF12833">
    <property type="entry name" value="HTH_18"/>
    <property type="match status" value="1"/>
</dbReference>
<keyword evidence="3" id="KW-0804">Transcription</keyword>
<feature type="transmembrane region" description="Helical" evidence="4">
    <location>
        <begin position="143"/>
        <end position="161"/>
    </location>
</feature>
<keyword evidence="4" id="KW-1133">Transmembrane helix</keyword>
<evidence type="ECO:0000256" key="3">
    <source>
        <dbReference type="ARBA" id="ARBA00023163"/>
    </source>
</evidence>
<feature type="transmembrane region" description="Helical" evidence="4">
    <location>
        <begin position="35"/>
        <end position="55"/>
    </location>
</feature>
<keyword evidence="4" id="KW-0812">Transmembrane</keyword>
<dbReference type="InterPro" id="IPR009057">
    <property type="entry name" value="Homeodomain-like_sf"/>
</dbReference>
<dbReference type="SUPFAM" id="SSF46689">
    <property type="entry name" value="Homeodomain-like"/>
    <property type="match status" value="1"/>
</dbReference>
<keyword evidence="2" id="KW-0238">DNA-binding</keyword>